<dbReference type="AlphaFoldDB" id="A0A9D4SBE1"/>
<comment type="caution">
    <text evidence="2">The sequence shown here is derived from an EMBL/GenBank/DDBJ whole genome shotgun (WGS) entry which is preliminary data.</text>
</comment>
<feature type="region of interest" description="Disordered" evidence="1">
    <location>
        <begin position="1"/>
        <end position="74"/>
    </location>
</feature>
<protein>
    <submittedName>
        <fullName evidence="2">Uncharacterized protein</fullName>
    </submittedName>
</protein>
<gene>
    <name evidence="2" type="ORF">DPMN_020865</name>
</gene>
<evidence type="ECO:0000313" key="2">
    <source>
        <dbReference type="EMBL" id="KAH3896687.1"/>
    </source>
</evidence>
<feature type="compositionally biased region" description="Gly residues" evidence="1">
    <location>
        <begin position="8"/>
        <end position="21"/>
    </location>
</feature>
<evidence type="ECO:0000256" key="1">
    <source>
        <dbReference type="SAM" id="MobiDB-lite"/>
    </source>
</evidence>
<keyword evidence="3" id="KW-1185">Reference proteome</keyword>
<evidence type="ECO:0000313" key="3">
    <source>
        <dbReference type="Proteomes" id="UP000828390"/>
    </source>
</evidence>
<accession>A0A9D4SBE1</accession>
<proteinExistence type="predicted"/>
<sequence length="127" mass="13947">MRYHDQGVGPGRGQQASGGGDYCVHYLRPSKAPRDHRQGGRRASGGLPQAPHPFNINASATSTTATDRKRDNRSVRASYRPLGATNITLKITCDQSSHRLHVSVVPINEFPPYFFACPYNITITEPV</sequence>
<reference evidence="2" key="1">
    <citation type="journal article" date="2019" name="bioRxiv">
        <title>The Genome of the Zebra Mussel, Dreissena polymorpha: A Resource for Invasive Species Research.</title>
        <authorList>
            <person name="McCartney M.A."/>
            <person name="Auch B."/>
            <person name="Kono T."/>
            <person name="Mallez S."/>
            <person name="Zhang Y."/>
            <person name="Obille A."/>
            <person name="Becker A."/>
            <person name="Abrahante J.E."/>
            <person name="Garbe J."/>
            <person name="Badalamenti J.P."/>
            <person name="Herman A."/>
            <person name="Mangelson H."/>
            <person name="Liachko I."/>
            <person name="Sullivan S."/>
            <person name="Sone E.D."/>
            <person name="Koren S."/>
            <person name="Silverstein K.A.T."/>
            <person name="Beckman K.B."/>
            <person name="Gohl D.M."/>
        </authorList>
    </citation>
    <scope>NUCLEOTIDE SEQUENCE</scope>
    <source>
        <strain evidence="2">Duluth1</strain>
        <tissue evidence="2">Whole animal</tissue>
    </source>
</reference>
<dbReference type="Proteomes" id="UP000828390">
    <property type="component" value="Unassembled WGS sequence"/>
</dbReference>
<name>A0A9D4SBE1_DREPO</name>
<organism evidence="2 3">
    <name type="scientific">Dreissena polymorpha</name>
    <name type="common">Zebra mussel</name>
    <name type="synonym">Mytilus polymorpha</name>
    <dbReference type="NCBI Taxonomy" id="45954"/>
    <lineage>
        <taxon>Eukaryota</taxon>
        <taxon>Metazoa</taxon>
        <taxon>Spiralia</taxon>
        <taxon>Lophotrochozoa</taxon>
        <taxon>Mollusca</taxon>
        <taxon>Bivalvia</taxon>
        <taxon>Autobranchia</taxon>
        <taxon>Heteroconchia</taxon>
        <taxon>Euheterodonta</taxon>
        <taxon>Imparidentia</taxon>
        <taxon>Neoheterodontei</taxon>
        <taxon>Myida</taxon>
        <taxon>Dreissenoidea</taxon>
        <taxon>Dreissenidae</taxon>
        <taxon>Dreissena</taxon>
    </lineage>
</organism>
<reference evidence="2" key="2">
    <citation type="submission" date="2020-11" db="EMBL/GenBank/DDBJ databases">
        <authorList>
            <person name="McCartney M.A."/>
            <person name="Auch B."/>
            <person name="Kono T."/>
            <person name="Mallez S."/>
            <person name="Becker A."/>
            <person name="Gohl D.M."/>
            <person name="Silverstein K.A.T."/>
            <person name="Koren S."/>
            <person name="Bechman K.B."/>
            <person name="Herman A."/>
            <person name="Abrahante J.E."/>
            <person name="Garbe J."/>
        </authorList>
    </citation>
    <scope>NUCLEOTIDE SEQUENCE</scope>
    <source>
        <strain evidence="2">Duluth1</strain>
        <tissue evidence="2">Whole animal</tissue>
    </source>
</reference>
<dbReference type="EMBL" id="JAIWYP010000001">
    <property type="protein sequence ID" value="KAH3896687.1"/>
    <property type="molecule type" value="Genomic_DNA"/>
</dbReference>